<comment type="similarity">
    <text evidence="1">Belongs to the intradiol ring-cleavage dioxygenase family.</text>
</comment>
<feature type="signal peptide" evidence="4">
    <location>
        <begin position="1"/>
        <end position="20"/>
    </location>
</feature>
<name>A0A2T3IQ61_9GAMM</name>
<dbReference type="AlphaFoldDB" id="A0A2T3IQ61"/>
<dbReference type="PANTHER" id="PTHR33711:SF9">
    <property type="entry name" value="PROTOCATECHUATE 3,4-DIOXYGENASE ALPHA CHAIN"/>
    <property type="match status" value="1"/>
</dbReference>
<proteinExistence type="inferred from homology"/>
<dbReference type="RefSeq" id="WP_107351207.1">
    <property type="nucleotide sequence ID" value="NZ_PYMH01000016.1"/>
</dbReference>
<dbReference type="GO" id="GO:0018578">
    <property type="term" value="F:protocatechuate 3,4-dioxygenase activity"/>
    <property type="evidence" value="ECO:0007669"/>
    <property type="project" value="InterPro"/>
</dbReference>
<evidence type="ECO:0000256" key="1">
    <source>
        <dbReference type="ARBA" id="ARBA00007825"/>
    </source>
</evidence>
<dbReference type="Gene3D" id="2.60.130.10">
    <property type="entry name" value="Aromatic compound dioxygenase"/>
    <property type="match status" value="1"/>
</dbReference>
<gene>
    <name evidence="6" type="ORF">C9I99_23170</name>
</gene>
<evidence type="ECO:0000256" key="3">
    <source>
        <dbReference type="ARBA" id="ARBA00023002"/>
    </source>
</evidence>
<dbReference type="PROSITE" id="PS00083">
    <property type="entry name" value="INTRADIOL_DIOXYGENAS"/>
    <property type="match status" value="1"/>
</dbReference>
<feature type="chain" id="PRO_5015505739" evidence="4">
    <location>
        <begin position="21"/>
        <end position="191"/>
    </location>
</feature>
<organism evidence="6 7">
    <name type="scientific">Photobacterium lutimaris</name>
    <dbReference type="NCBI Taxonomy" id="388278"/>
    <lineage>
        <taxon>Bacteria</taxon>
        <taxon>Pseudomonadati</taxon>
        <taxon>Pseudomonadota</taxon>
        <taxon>Gammaproteobacteria</taxon>
        <taxon>Vibrionales</taxon>
        <taxon>Vibrionaceae</taxon>
        <taxon>Photobacterium</taxon>
    </lineage>
</organism>
<reference evidence="6 7" key="1">
    <citation type="submission" date="2018-03" db="EMBL/GenBank/DDBJ databases">
        <title>Whole genome sequencing of Histamine producing bacteria.</title>
        <authorList>
            <person name="Butler K."/>
        </authorList>
    </citation>
    <scope>NUCLEOTIDE SEQUENCE [LARGE SCALE GENOMIC DNA]</scope>
    <source>
        <strain evidence="6 7">JCM 13586</strain>
    </source>
</reference>
<dbReference type="InterPro" id="IPR000627">
    <property type="entry name" value="Intradiol_dOase_C"/>
</dbReference>
<evidence type="ECO:0000259" key="5">
    <source>
        <dbReference type="PROSITE" id="PS00083"/>
    </source>
</evidence>
<dbReference type="CDD" id="cd03459">
    <property type="entry name" value="3_4-PCD"/>
    <property type="match status" value="1"/>
</dbReference>
<dbReference type="OrthoDB" id="9805815at2"/>
<evidence type="ECO:0000256" key="2">
    <source>
        <dbReference type="ARBA" id="ARBA00022964"/>
    </source>
</evidence>
<evidence type="ECO:0000313" key="7">
    <source>
        <dbReference type="Proteomes" id="UP000241222"/>
    </source>
</evidence>
<dbReference type="InterPro" id="IPR015889">
    <property type="entry name" value="Intradiol_dOase_core"/>
</dbReference>
<keyword evidence="4" id="KW-0732">Signal</keyword>
<protein>
    <submittedName>
        <fullName evidence="6">Protocatechuate 3,4-dioxygenase</fullName>
    </submittedName>
</protein>
<accession>A0A2T3IQ61</accession>
<dbReference type="Proteomes" id="UP000241222">
    <property type="component" value="Unassembled WGS sequence"/>
</dbReference>
<comment type="caution">
    <text evidence="6">The sequence shown here is derived from an EMBL/GenBank/DDBJ whole genome shotgun (WGS) entry which is preliminary data.</text>
</comment>
<dbReference type="EMBL" id="PYMH01000016">
    <property type="protein sequence ID" value="PSU30476.1"/>
    <property type="molecule type" value="Genomic_DNA"/>
</dbReference>
<keyword evidence="2 6" id="KW-0223">Dioxygenase</keyword>
<dbReference type="InterPro" id="IPR039387">
    <property type="entry name" value="3_4-PCD"/>
</dbReference>
<feature type="domain" description="Intradiol ring-cleavage dioxygenases" evidence="5">
    <location>
        <begin position="61"/>
        <end position="89"/>
    </location>
</feature>
<keyword evidence="7" id="KW-1185">Reference proteome</keyword>
<evidence type="ECO:0000256" key="4">
    <source>
        <dbReference type="SAM" id="SignalP"/>
    </source>
</evidence>
<dbReference type="GO" id="GO:0008199">
    <property type="term" value="F:ferric iron binding"/>
    <property type="evidence" value="ECO:0007669"/>
    <property type="project" value="InterPro"/>
</dbReference>
<sequence length="191" mass="21707">MKRRHFLALWSMLFVKPIWAKQPYIVTPAQAEGPFYPVVPIPMRANLVLQEQGLAGEPIALQGRVLDVQGLPLSGIKIEIWQCDGEGVYAHPQQPNNQSFDRHFAGFGAVVTDKEGQYQFRTIHPVPYTGRPPHIHVKLWRGDNELLTTQLYLNGQTGNEWWGGRERQYLQFEPKELSGGVVGEFDFIVVT</sequence>
<evidence type="ECO:0000313" key="6">
    <source>
        <dbReference type="EMBL" id="PSU30476.1"/>
    </source>
</evidence>
<keyword evidence="3" id="KW-0560">Oxidoreductase</keyword>
<dbReference type="InterPro" id="IPR050770">
    <property type="entry name" value="Intradiol_RC_Dioxygenase"/>
</dbReference>
<dbReference type="Pfam" id="PF00775">
    <property type="entry name" value="Dioxygenase_C"/>
    <property type="match status" value="1"/>
</dbReference>
<dbReference type="PANTHER" id="PTHR33711">
    <property type="entry name" value="DIOXYGENASE, PUTATIVE (AFU_ORTHOLOGUE AFUA_2G02910)-RELATED"/>
    <property type="match status" value="1"/>
</dbReference>
<dbReference type="SUPFAM" id="SSF49482">
    <property type="entry name" value="Aromatic compound dioxygenase"/>
    <property type="match status" value="1"/>
</dbReference>